<feature type="domain" description="LIM zinc-binding" evidence="6">
    <location>
        <begin position="187"/>
        <end position="249"/>
    </location>
</feature>
<dbReference type="SMART" id="SM00132">
    <property type="entry name" value="LIM"/>
    <property type="match status" value="4"/>
</dbReference>
<organism evidence="7 8">
    <name type="scientific">Acropora cervicornis</name>
    <name type="common">Staghorn coral</name>
    <dbReference type="NCBI Taxonomy" id="6130"/>
    <lineage>
        <taxon>Eukaryota</taxon>
        <taxon>Metazoa</taxon>
        <taxon>Cnidaria</taxon>
        <taxon>Anthozoa</taxon>
        <taxon>Hexacorallia</taxon>
        <taxon>Scleractinia</taxon>
        <taxon>Astrocoeniina</taxon>
        <taxon>Acroporidae</taxon>
        <taxon>Acropora</taxon>
    </lineage>
</organism>
<name>A0AAD9V6U2_ACRCE</name>
<dbReference type="GO" id="GO:0045944">
    <property type="term" value="P:positive regulation of transcription by RNA polymerase II"/>
    <property type="evidence" value="ECO:0007669"/>
    <property type="project" value="TreeGrafter"/>
</dbReference>
<dbReference type="AlphaFoldDB" id="A0AAD9V6U2"/>
<evidence type="ECO:0000256" key="3">
    <source>
        <dbReference type="ARBA" id="ARBA00022833"/>
    </source>
</evidence>
<keyword evidence="4 5" id="KW-0440">LIM domain</keyword>
<dbReference type="EMBL" id="JARQWQ010000025">
    <property type="protein sequence ID" value="KAK2563448.1"/>
    <property type="molecule type" value="Genomic_DNA"/>
</dbReference>
<dbReference type="GO" id="GO:0003713">
    <property type="term" value="F:transcription coactivator activity"/>
    <property type="evidence" value="ECO:0007669"/>
    <property type="project" value="TreeGrafter"/>
</dbReference>
<dbReference type="Pfam" id="PF00412">
    <property type="entry name" value="LIM"/>
    <property type="match status" value="4"/>
</dbReference>
<dbReference type="PANTHER" id="PTHR45787">
    <property type="entry name" value="LD11652P"/>
    <property type="match status" value="1"/>
</dbReference>
<evidence type="ECO:0000256" key="4">
    <source>
        <dbReference type="ARBA" id="ARBA00023038"/>
    </source>
</evidence>
<evidence type="ECO:0000259" key="6">
    <source>
        <dbReference type="PROSITE" id="PS50023"/>
    </source>
</evidence>
<dbReference type="InterPro" id="IPR050945">
    <property type="entry name" value="LMO_RBTN_TF"/>
</dbReference>
<evidence type="ECO:0000256" key="1">
    <source>
        <dbReference type="ARBA" id="ARBA00022723"/>
    </source>
</evidence>
<feature type="domain" description="LIM zinc-binding" evidence="6">
    <location>
        <begin position="99"/>
        <end position="161"/>
    </location>
</feature>
<dbReference type="PANTHER" id="PTHR45787:SF1">
    <property type="entry name" value="LIM ZINC-BINDING DOMAIN-CONTAINING PROTEIN"/>
    <property type="match status" value="1"/>
</dbReference>
<dbReference type="Proteomes" id="UP001249851">
    <property type="component" value="Unassembled WGS sequence"/>
</dbReference>
<evidence type="ECO:0000313" key="7">
    <source>
        <dbReference type="EMBL" id="KAK2563448.1"/>
    </source>
</evidence>
<accession>A0AAD9V6U2</accession>
<dbReference type="GO" id="GO:0046872">
    <property type="term" value="F:metal ion binding"/>
    <property type="evidence" value="ECO:0007669"/>
    <property type="project" value="UniProtKB-KW"/>
</dbReference>
<keyword evidence="8" id="KW-1185">Reference proteome</keyword>
<evidence type="ECO:0000256" key="2">
    <source>
        <dbReference type="ARBA" id="ARBA00022737"/>
    </source>
</evidence>
<reference evidence="7" key="1">
    <citation type="journal article" date="2023" name="G3 (Bethesda)">
        <title>Whole genome assembly and annotation of the endangered Caribbean coral Acropora cervicornis.</title>
        <authorList>
            <person name="Selwyn J.D."/>
            <person name="Vollmer S.V."/>
        </authorList>
    </citation>
    <scope>NUCLEOTIDE SEQUENCE</scope>
    <source>
        <strain evidence="7">K2</strain>
    </source>
</reference>
<keyword evidence="2" id="KW-0677">Repeat</keyword>
<dbReference type="PROSITE" id="PS00478">
    <property type="entry name" value="LIM_DOMAIN_1"/>
    <property type="match status" value="4"/>
</dbReference>
<feature type="domain" description="LIM zinc-binding" evidence="6">
    <location>
        <begin position="35"/>
        <end position="97"/>
    </location>
</feature>
<dbReference type="GO" id="GO:0140297">
    <property type="term" value="F:DNA-binding transcription factor binding"/>
    <property type="evidence" value="ECO:0007669"/>
    <property type="project" value="TreeGrafter"/>
</dbReference>
<dbReference type="GO" id="GO:0005634">
    <property type="term" value="C:nucleus"/>
    <property type="evidence" value="ECO:0007669"/>
    <property type="project" value="TreeGrafter"/>
</dbReference>
<evidence type="ECO:0000313" key="8">
    <source>
        <dbReference type="Proteomes" id="UP001249851"/>
    </source>
</evidence>
<dbReference type="InterPro" id="IPR001781">
    <property type="entry name" value="Znf_LIM"/>
</dbReference>
<keyword evidence="1 5" id="KW-0479">Metal-binding</keyword>
<protein>
    <submittedName>
        <fullName evidence="7">LIM domain only protein 3</fullName>
    </submittedName>
</protein>
<reference evidence="7" key="2">
    <citation type="journal article" date="2023" name="Science">
        <title>Genomic signatures of disease resistance in endangered staghorn corals.</title>
        <authorList>
            <person name="Vollmer S.V."/>
            <person name="Selwyn J.D."/>
            <person name="Despard B.A."/>
            <person name="Roesel C.L."/>
        </authorList>
    </citation>
    <scope>NUCLEOTIDE SEQUENCE</scope>
    <source>
        <strain evidence="7">K2</strain>
    </source>
</reference>
<proteinExistence type="predicted"/>
<keyword evidence="3 5" id="KW-0862">Zinc</keyword>
<comment type="caution">
    <text evidence="7">The sequence shown here is derived from an EMBL/GenBank/DDBJ whole genome shotgun (WGS) entry which is preliminary data.</text>
</comment>
<dbReference type="PROSITE" id="PS50023">
    <property type="entry name" value="LIM_DOMAIN_2"/>
    <property type="match status" value="4"/>
</dbReference>
<sequence>MYVVASTYDSHQLSITGDVQKADKKEEEKKPRDQKICAQCSKGIEGKFLLKALDRYWHEECLKCSYCSTQLADLSFKFYLKGDLILCKRDYIRLFGPTGVCSQCMKIIPPLEMVMRAREHIYHLDCFACQVCHYRFCVGDKFFLHFNIVLCEADYYEVTSFFNQLPCDKSKEGNNRKQAEETTAKLKTCAQCGEKIQGKFLLRALDQFWHEECLKCSYCSTQLTDLSLKFYFKRDLMLCKRDYIRLFGAKGICSQCLKTILPLDMVMRAREHIYHLDCFACQVCRYRFCVGDRFYLHLNAVLCEDHYCEVRGYLYPRPLFT</sequence>
<gene>
    <name evidence="7" type="ORF">P5673_013152</name>
</gene>
<feature type="domain" description="LIM zinc-binding" evidence="6">
    <location>
        <begin position="251"/>
        <end position="313"/>
    </location>
</feature>
<dbReference type="SUPFAM" id="SSF57716">
    <property type="entry name" value="Glucocorticoid receptor-like (DNA-binding domain)"/>
    <property type="match status" value="4"/>
</dbReference>
<evidence type="ECO:0000256" key="5">
    <source>
        <dbReference type="PROSITE-ProRule" id="PRU00125"/>
    </source>
</evidence>
<dbReference type="Gene3D" id="2.10.110.10">
    <property type="entry name" value="Cysteine Rich Protein"/>
    <property type="match status" value="4"/>
</dbReference>